<dbReference type="EMBL" id="JARKNE010000009">
    <property type="protein sequence ID" value="KAK5805296.1"/>
    <property type="molecule type" value="Genomic_DNA"/>
</dbReference>
<evidence type="ECO:0000313" key="2">
    <source>
        <dbReference type="Proteomes" id="UP001358586"/>
    </source>
</evidence>
<evidence type="ECO:0000313" key="1">
    <source>
        <dbReference type="EMBL" id="KAK5805296.1"/>
    </source>
</evidence>
<comment type="caution">
    <text evidence="1">The sequence shown here is derived from an EMBL/GenBank/DDBJ whole genome shotgun (WGS) entry which is preliminary data.</text>
</comment>
<proteinExistence type="predicted"/>
<protein>
    <submittedName>
        <fullName evidence="1">Uncharacterized protein</fullName>
    </submittedName>
</protein>
<reference evidence="1 2" key="1">
    <citation type="submission" date="2023-03" db="EMBL/GenBank/DDBJ databases">
        <title>WGS of Gossypium arboreum.</title>
        <authorList>
            <person name="Yu D."/>
        </authorList>
    </citation>
    <scope>NUCLEOTIDE SEQUENCE [LARGE SCALE GENOMIC DNA]</scope>
    <source>
        <tissue evidence="1">Leaf</tissue>
    </source>
</reference>
<dbReference type="Proteomes" id="UP001358586">
    <property type="component" value="Chromosome 9"/>
</dbReference>
<name>A0ABR0NY12_GOSAR</name>
<keyword evidence="2" id="KW-1185">Reference proteome</keyword>
<sequence length="109" mass="12162">MATTVFKSTTRKASLANSLGDFSSSSHSRTRSLSRCQWMESAEKTLYHILKEAGGKVKIRADLVKALKNKRFEPNVVTNVLGERLDRKLAPGGGERFIRLNKSKKAIKI</sequence>
<gene>
    <name evidence="1" type="ORF">PVK06_032949</name>
</gene>
<accession>A0ABR0NY12</accession>
<organism evidence="1 2">
    <name type="scientific">Gossypium arboreum</name>
    <name type="common">Tree cotton</name>
    <name type="synonym">Gossypium nanking</name>
    <dbReference type="NCBI Taxonomy" id="29729"/>
    <lineage>
        <taxon>Eukaryota</taxon>
        <taxon>Viridiplantae</taxon>
        <taxon>Streptophyta</taxon>
        <taxon>Embryophyta</taxon>
        <taxon>Tracheophyta</taxon>
        <taxon>Spermatophyta</taxon>
        <taxon>Magnoliopsida</taxon>
        <taxon>eudicotyledons</taxon>
        <taxon>Gunneridae</taxon>
        <taxon>Pentapetalae</taxon>
        <taxon>rosids</taxon>
        <taxon>malvids</taxon>
        <taxon>Malvales</taxon>
        <taxon>Malvaceae</taxon>
        <taxon>Malvoideae</taxon>
        <taxon>Gossypium</taxon>
    </lineage>
</organism>